<name>A0A379FPC5_PRORE</name>
<proteinExistence type="predicted"/>
<dbReference type="EMBL" id="UGTZ01000001">
    <property type="protein sequence ID" value="SUC30609.1"/>
    <property type="molecule type" value="Genomic_DNA"/>
</dbReference>
<protein>
    <submittedName>
        <fullName evidence="1">Uncharacterized protein</fullName>
    </submittedName>
</protein>
<dbReference type="AlphaFoldDB" id="A0A379FPC5"/>
<gene>
    <name evidence="1" type="ORF">NCTC11801_01539</name>
</gene>
<reference evidence="1 2" key="1">
    <citation type="submission" date="2018-06" db="EMBL/GenBank/DDBJ databases">
        <authorList>
            <consortium name="Pathogen Informatics"/>
            <person name="Doyle S."/>
        </authorList>
    </citation>
    <scope>NUCLEOTIDE SEQUENCE [LARGE SCALE GENOMIC DNA]</scope>
    <source>
        <strain evidence="1 2">NCTC11801</strain>
    </source>
</reference>
<evidence type="ECO:0000313" key="1">
    <source>
        <dbReference type="EMBL" id="SUC30609.1"/>
    </source>
</evidence>
<sequence length="29" mass="3318">MMYYSAENMALTQMAITEPIMTITLKLHA</sequence>
<accession>A0A379FPC5</accession>
<dbReference type="Proteomes" id="UP000254208">
    <property type="component" value="Unassembled WGS sequence"/>
</dbReference>
<evidence type="ECO:0000313" key="2">
    <source>
        <dbReference type="Proteomes" id="UP000254208"/>
    </source>
</evidence>
<organism evidence="1 2">
    <name type="scientific">Providencia rettgeri</name>
    <dbReference type="NCBI Taxonomy" id="587"/>
    <lineage>
        <taxon>Bacteria</taxon>
        <taxon>Pseudomonadati</taxon>
        <taxon>Pseudomonadota</taxon>
        <taxon>Gammaproteobacteria</taxon>
        <taxon>Enterobacterales</taxon>
        <taxon>Morganellaceae</taxon>
        <taxon>Providencia</taxon>
    </lineage>
</organism>